<evidence type="ECO:0000313" key="2">
    <source>
        <dbReference type="EMBL" id="SFW22047.1"/>
    </source>
</evidence>
<evidence type="ECO:0000313" key="3">
    <source>
        <dbReference type="Proteomes" id="UP000183461"/>
    </source>
</evidence>
<dbReference type="Pfam" id="PF12728">
    <property type="entry name" value="HTH_17"/>
    <property type="match status" value="1"/>
</dbReference>
<dbReference type="InterPro" id="IPR009061">
    <property type="entry name" value="DNA-bd_dom_put_sf"/>
</dbReference>
<dbReference type="NCBIfam" id="TIGR01764">
    <property type="entry name" value="excise"/>
    <property type="match status" value="1"/>
</dbReference>
<sequence length="71" mass="7567">MTSQIVCLSAAEVAVETGLSISTVRKLTRQGIIPHITVGRRILYPVTALHNWMLEQTFGSTAPDKDGGGDG</sequence>
<proteinExistence type="predicted"/>
<gene>
    <name evidence="2" type="ORF">SAMN02910280_1167</name>
</gene>
<dbReference type="Proteomes" id="UP000183461">
    <property type="component" value="Unassembled WGS sequence"/>
</dbReference>
<dbReference type="SUPFAM" id="SSF46955">
    <property type="entry name" value="Putative DNA-binding domain"/>
    <property type="match status" value="1"/>
</dbReference>
<accession>A0A1K1MG11</accession>
<reference evidence="2 3" key="1">
    <citation type="submission" date="2016-11" db="EMBL/GenBank/DDBJ databases">
        <authorList>
            <person name="Jaros S."/>
            <person name="Januszkiewicz K."/>
            <person name="Wedrychowicz H."/>
        </authorList>
    </citation>
    <scope>NUCLEOTIDE SEQUENCE [LARGE SCALE GENOMIC DNA]</scope>
    <source>
        <strain evidence="2 3">YL228</strain>
    </source>
</reference>
<dbReference type="RefSeq" id="WP_072299533.1">
    <property type="nucleotide sequence ID" value="NZ_FPIP01000002.1"/>
</dbReference>
<dbReference type="InterPro" id="IPR010093">
    <property type="entry name" value="SinI_DNA-bd"/>
</dbReference>
<dbReference type="AlphaFoldDB" id="A0A1K1MG11"/>
<feature type="domain" description="Helix-turn-helix" evidence="1">
    <location>
        <begin position="8"/>
        <end position="56"/>
    </location>
</feature>
<organism evidence="2 3">
    <name type="scientific">Ruminococcus flavefaciens</name>
    <dbReference type="NCBI Taxonomy" id="1265"/>
    <lineage>
        <taxon>Bacteria</taxon>
        <taxon>Bacillati</taxon>
        <taxon>Bacillota</taxon>
        <taxon>Clostridia</taxon>
        <taxon>Eubacteriales</taxon>
        <taxon>Oscillospiraceae</taxon>
        <taxon>Ruminococcus</taxon>
    </lineage>
</organism>
<dbReference type="InterPro" id="IPR041657">
    <property type="entry name" value="HTH_17"/>
</dbReference>
<name>A0A1K1MG11_RUMFL</name>
<evidence type="ECO:0000259" key="1">
    <source>
        <dbReference type="Pfam" id="PF12728"/>
    </source>
</evidence>
<protein>
    <submittedName>
        <fullName evidence="2">DNA binding domain-containing protein, excisionase family</fullName>
    </submittedName>
</protein>
<dbReference type="EMBL" id="FPIP01000002">
    <property type="protein sequence ID" value="SFW22047.1"/>
    <property type="molecule type" value="Genomic_DNA"/>
</dbReference>
<dbReference type="GO" id="GO:0003677">
    <property type="term" value="F:DNA binding"/>
    <property type="evidence" value="ECO:0007669"/>
    <property type="project" value="InterPro"/>
</dbReference>